<dbReference type="HOGENOM" id="CLU_2793498_0_0_1"/>
<keyword evidence="2" id="KW-1185">Reference proteome</keyword>
<dbReference type="EMBL" id="DS989822">
    <property type="protein sequence ID" value="EFQ98131.1"/>
    <property type="molecule type" value="Genomic_DNA"/>
</dbReference>
<proteinExistence type="predicted"/>
<evidence type="ECO:0000313" key="1">
    <source>
        <dbReference type="EMBL" id="EFQ98131.1"/>
    </source>
</evidence>
<dbReference type="InParanoid" id="E5QZB3"/>
<sequence length="68" mass="7761">MLLERKRDGKENEAEEENECVAVKAVVPVDAVVVIEDEVVGWKKARRGKAKDGTERNMKGKVVYRYIQ</sequence>
<reference evidence="2" key="1">
    <citation type="journal article" date="2012" name="MBio">
        <title>Comparative genome analysis of Trichophyton rubrum and related dermatophytes reveals candidate genes involved in infection.</title>
        <authorList>
            <person name="Martinez D.A."/>
            <person name="Oliver B.G."/>
            <person name="Graeser Y."/>
            <person name="Goldberg J.M."/>
            <person name="Li W."/>
            <person name="Martinez-Rossi N.M."/>
            <person name="Monod M."/>
            <person name="Shelest E."/>
            <person name="Barton R.C."/>
            <person name="Birch E."/>
            <person name="Brakhage A.A."/>
            <person name="Chen Z."/>
            <person name="Gurr S.J."/>
            <person name="Heiman D."/>
            <person name="Heitman J."/>
            <person name="Kosti I."/>
            <person name="Rossi A."/>
            <person name="Saif S."/>
            <person name="Samalova M."/>
            <person name="Saunders C.W."/>
            <person name="Shea T."/>
            <person name="Summerbell R.C."/>
            <person name="Xu J."/>
            <person name="Young S."/>
            <person name="Zeng Q."/>
            <person name="Birren B.W."/>
            <person name="Cuomo C.A."/>
            <person name="White T.C."/>
        </authorList>
    </citation>
    <scope>NUCLEOTIDE SEQUENCE [LARGE SCALE GENOMIC DNA]</scope>
    <source>
        <strain evidence="2">ATCC MYA-4604 / CBS 118893</strain>
    </source>
</reference>
<protein>
    <submittedName>
        <fullName evidence="1">Uncharacterized protein</fullName>
    </submittedName>
</protein>
<evidence type="ECO:0000313" key="2">
    <source>
        <dbReference type="Proteomes" id="UP000002669"/>
    </source>
</evidence>
<dbReference type="GeneID" id="10032408"/>
<name>E5QZB3_ARTGP</name>
<organism evidence="2">
    <name type="scientific">Arthroderma gypseum (strain ATCC MYA-4604 / CBS 118893)</name>
    <name type="common">Microsporum gypseum</name>
    <dbReference type="NCBI Taxonomy" id="535722"/>
    <lineage>
        <taxon>Eukaryota</taxon>
        <taxon>Fungi</taxon>
        <taxon>Dikarya</taxon>
        <taxon>Ascomycota</taxon>
        <taxon>Pezizomycotina</taxon>
        <taxon>Eurotiomycetes</taxon>
        <taxon>Eurotiomycetidae</taxon>
        <taxon>Onygenales</taxon>
        <taxon>Arthrodermataceae</taxon>
        <taxon>Nannizzia</taxon>
    </lineage>
</organism>
<dbReference type="AlphaFoldDB" id="E5QZB3"/>
<dbReference type="RefSeq" id="XP_003177083.1">
    <property type="nucleotide sequence ID" value="XM_003177035.1"/>
</dbReference>
<gene>
    <name evidence="1" type="ORF">MGYG_08920</name>
</gene>
<accession>E5QZB3</accession>
<dbReference type="Proteomes" id="UP000002669">
    <property type="component" value="Unassembled WGS sequence"/>
</dbReference>
<dbReference type="VEuPathDB" id="FungiDB:MGYG_08920"/>